<dbReference type="InterPro" id="IPR015422">
    <property type="entry name" value="PyrdxlP-dep_Trfase_small"/>
</dbReference>
<keyword evidence="5" id="KW-0808">Transferase</keyword>
<dbReference type="AlphaFoldDB" id="A0AAP9WIS7"/>
<dbReference type="Gene3D" id="3.40.640.10">
    <property type="entry name" value="Type I PLP-dependent aspartate aminotransferase-like (Major domain)"/>
    <property type="match status" value="1"/>
</dbReference>
<feature type="modified residue" description="N6-(pyridoxal phosphate)lysine" evidence="3">
    <location>
        <position position="171"/>
    </location>
</feature>
<dbReference type="RefSeq" id="WP_000623348.1">
    <property type="nucleotide sequence ID" value="NZ_CP043893.1"/>
</dbReference>
<dbReference type="GO" id="GO:0000271">
    <property type="term" value="P:polysaccharide biosynthetic process"/>
    <property type="evidence" value="ECO:0007669"/>
    <property type="project" value="TreeGrafter"/>
</dbReference>
<accession>A0AAP9WIS7</accession>
<protein>
    <submittedName>
        <fullName evidence="5">DegT/DnrJ/EryC1/StrS aminotransferase family protein</fullName>
    </submittedName>
</protein>
<organism evidence="5 6">
    <name type="scientific">Leptospira interrogans serovar Bataviae</name>
    <dbReference type="NCBI Taxonomy" id="312175"/>
    <lineage>
        <taxon>Bacteria</taxon>
        <taxon>Pseudomonadati</taxon>
        <taxon>Spirochaetota</taxon>
        <taxon>Spirochaetia</taxon>
        <taxon>Leptospirales</taxon>
        <taxon>Leptospiraceae</taxon>
        <taxon>Leptospira</taxon>
    </lineage>
</organism>
<evidence type="ECO:0000256" key="4">
    <source>
        <dbReference type="RuleBase" id="RU004508"/>
    </source>
</evidence>
<evidence type="ECO:0000256" key="2">
    <source>
        <dbReference type="PIRSR" id="PIRSR000390-1"/>
    </source>
</evidence>
<dbReference type="PANTHER" id="PTHR30244">
    <property type="entry name" value="TRANSAMINASE"/>
    <property type="match status" value="1"/>
</dbReference>
<name>A0AAP9WIS7_LEPIR</name>
<feature type="active site" description="Proton acceptor" evidence="2">
    <location>
        <position position="171"/>
    </location>
</feature>
<gene>
    <name evidence="5" type="ORF">Lepto1489_07500</name>
</gene>
<dbReference type="InterPro" id="IPR015421">
    <property type="entry name" value="PyrdxlP-dep_Trfase_major"/>
</dbReference>
<evidence type="ECO:0000313" key="6">
    <source>
        <dbReference type="Proteomes" id="UP000663255"/>
    </source>
</evidence>
<dbReference type="Gene3D" id="3.90.1150.10">
    <property type="entry name" value="Aspartate Aminotransferase, domain 1"/>
    <property type="match status" value="1"/>
</dbReference>
<evidence type="ECO:0000313" key="5">
    <source>
        <dbReference type="EMBL" id="QOI50306.1"/>
    </source>
</evidence>
<dbReference type="Pfam" id="PF01041">
    <property type="entry name" value="DegT_DnrJ_EryC1"/>
    <property type="match status" value="1"/>
</dbReference>
<dbReference type="SUPFAM" id="SSF53383">
    <property type="entry name" value="PLP-dependent transferases"/>
    <property type="match status" value="1"/>
</dbReference>
<comment type="similarity">
    <text evidence="1 4">Belongs to the DegT/DnrJ/EryC1 family.</text>
</comment>
<sequence length="347" mass="39900">MISHSKPCVGEAEEVALIKTLRSGFIGYGKQSALFEQTICKDTGYSDAIAVSSASLAIYTILKYKFPNGGGRVALSSYLCRSIWDAIKMANCIPILYDIDRETFAIDVKKIDRANINVVIVAHMFGIKAHFEEIINSGIEIIEDCAQRIVPTYIKNEPKANWRVYSFDPTKLITCGQGGVIVGINKKQTKQIRELLSGRYDFMNECIKIPFTDLQASIAQTQWIRKDEFLEKRKRIANRYIERLLDHNLETIIYPAMFKKDTWHFRFIIQVEFPEKIISLMEDRNISCRKPLQPYGLHRLFSYKGSYPNTEEMTDHTLSLPLYPALNDEDIDKVIDNFIMCYIKYAS</sequence>
<dbReference type="GO" id="GO:0030170">
    <property type="term" value="F:pyridoxal phosphate binding"/>
    <property type="evidence" value="ECO:0007669"/>
    <property type="project" value="TreeGrafter"/>
</dbReference>
<dbReference type="PIRSF" id="PIRSF000390">
    <property type="entry name" value="PLP_StrS"/>
    <property type="match status" value="1"/>
</dbReference>
<dbReference type="InterPro" id="IPR015424">
    <property type="entry name" value="PyrdxlP-dep_Trfase"/>
</dbReference>
<dbReference type="InterPro" id="IPR000653">
    <property type="entry name" value="DegT/StrS_aminotransferase"/>
</dbReference>
<dbReference type="GO" id="GO:0008483">
    <property type="term" value="F:transaminase activity"/>
    <property type="evidence" value="ECO:0007669"/>
    <property type="project" value="UniProtKB-KW"/>
</dbReference>
<dbReference type="PANTHER" id="PTHR30244:SF34">
    <property type="entry name" value="DTDP-4-AMINO-4,6-DIDEOXYGALACTOSE TRANSAMINASE"/>
    <property type="match status" value="1"/>
</dbReference>
<keyword evidence="3 4" id="KW-0663">Pyridoxal phosphate</keyword>
<keyword evidence="5" id="KW-0032">Aminotransferase</keyword>
<dbReference type="EMBL" id="CP043893">
    <property type="protein sequence ID" value="QOI50306.1"/>
    <property type="molecule type" value="Genomic_DNA"/>
</dbReference>
<reference evidence="5" key="1">
    <citation type="submission" date="2019-09" db="EMBL/GenBank/DDBJ databases">
        <title>Comparative Genomics of Leptospira interrogans Reveals Genome Plasticity - A Common Adaptive Strategy for Survival in Various Hosts.</title>
        <authorList>
            <person name="Ramli S.R."/>
            <person name="Bunk B."/>
            <person name="Goris M."/>
            <person name="Bhuju S."/>
            <person name="Jarek M."/>
            <person name="Sproer C."/>
            <person name="Mustakim S."/>
            <person name="Strommenger B."/>
            <person name="Pessler F."/>
        </authorList>
    </citation>
    <scope>NUCLEOTIDE SEQUENCE</scope>
    <source>
        <strain evidence="5">1489</strain>
    </source>
</reference>
<evidence type="ECO:0000256" key="3">
    <source>
        <dbReference type="PIRSR" id="PIRSR000390-2"/>
    </source>
</evidence>
<proteinExistence type="inferred from homology"/>
<evidence type="ECO:0000256" key="1">
    <source>
        <dbReference type="ARBA" id="ARBA00037999"/>
    </source>
</evidence>
<dbReference type="Proteomes" id="UP000663255">
    <property type="component" value="Chromosome 1"/>
</dbReference>